<dbReference type="InterPro" id="IPR007268">
    <property type="entry name" value="Rad9/Ddc1"/>
</dbReference>
<dbReference type="GO" id="GO:0071479">
    <property type="term" value="P:cellular response to ionizing radiation"/>
    <property type="evidence" value="ECO:0007669"/>
    <property type="project" value="TreeGrafter"/>
</dbReference>
<protein>
    <submittedName>
        <fullName evidence="3">Arrestin_N domain-containing protein</fullName>
    </submittedName>
</protein>
<feature type="region of interest" description="Disordered" evidence="1">
    <location>
        <begin position="153"/>
        <end position="173"/>
    </location>
</feature>
<evidence type="ECO:0000313" key="3">
    <source>
        <dbReference type="WBParaSite" id="maker-unitig_19133-snap-gene-0.1-mRNA-1"/>
    </source>
</evidence>
<feature type="compositionally biased region" description="Low complexity" evidence="1">
    <location>
        <begin position="162"/>
        <end position="173"/>
    </location>
</feature>
<dbReference type="AlphaFoldDB" id="A0A1I8F4A0"/>
<accession>A0A1I8F4A0</accession>
<dbReference type="WBParaSite" id="maker-unitig_19133-snap-gene-0.1-mRNA-1">
    <property type="protein sequence ID" value="maker-unitig_19133-snap-gene-0.1-mRNA-1"/>
    <property type="gene ID" value="maker-unitig_19133-snap-gene-0.1"/>
</dbReference>
<evidence type="ECO:0000256" key="1">
    <source>
        <dbReference type="SAM" id="MobiDB-lite"/>
    </source>
</evidence>
<dbReference type="Gene3D" id="3.70.10.10">
    <property type="match status" value="1"/>
</dbReference>
<dbReference type="GO" id="GO:0031573">
    <property type="term" value="P:mitotic intra-S DNA damage checkpoint signaling"/>
    <property type="evidence" value="ECO:0007669"/>
    <property type="project" value="TreeGrafter"/>
</dbReference>
<evidence type="ECO:0000313" key="2">
    <source>
        <dbReference type="Proteomes" id="UP000095280"/>
    </source>
</evidence>
<organism evidence="2 3">
    <name type="scientific">Macrostomum lignano</name>
    <dbReference type="NCBI Taxonomy" id="282301"/>
    <lineage>
        <taxon>Eukaryota</taxon>
        <taxon>Metazoa</taxon>
        <taxon>Spiralia</taxon>
        <taxon>Lophotrochozoa</taxon>
        <taxon>Platyhelminthes</taxon>
        <taxon>Rhabditophora</taxon>
        <taxon>Macrostomorpha</taxon>
        <taxon>Macrostomida</taxon>
        <taxon>Macrostomidae</taxon>
        <taxon>Macrostomum</taxon>
    </lineage>
</organism>
<sequence>MGISKLHQLYVLECECLQAVVPLPTGRFTRLSIRPKLLADLVMQNFQTSQEELTVTCQPRPAYCDNGVPAAGSVQTSLSLRPDEFHEYRPSGSKGVTFCQRELRCLLMFGDWQAPASFPLEIEFERPGRPVQFHYAARRWLLKAATCCPPWPSLSRPPRPAAAPGRSRTPSPS</sequence>
<dbReference type="GO" id="GO:0000076">
    <property type="term" value="P:DNA replication checkpoint signaling"/>
    <property type="evidence" value="ECO:0007669"/>
    <property type="project" value="TreeGrafter"/>
</dbReference>
<keyword evidence="2" id="KW-1185">Reference proteome</keyword>
<dbReference type="PANTHER" id="PTHR15237:SF0">
    <property type="entry name" value="CELL CYCLE CHECKPOINT CONTROL PROTEIN"/>
    <property type="match status" value="1"/>
</dbReference>
<dbReference type="Pfam" id="PF04139">
    <property type="entry name" value="Rad9"/>
    <property type="match status" value="1"/>
</dbReference>
<dbReference type="Proteomes" id="UP000095280">
    <property type="component" value="Unplaced"/>
</dbReference>
<dbReference type="PANTHER" id="PTHR15237">
    <property type="entry name" value="DNA REPAIR PROTEIN RAD9"/>
    <property type="match status" value="1"/>
</dbReference>
<dbReference type="GO" id="GO:0030896">
    <property type="term" value="C:checkpoint clamp complex"/>
    <property type="evidence" value="ECO:0007669"/>
    <property type="project" value="InterPro"/>
</dbReference>
<name>A0A1I8F4A0_9PLAT</name>
<proteinExistence type="predicted"/>
<reference evidence="3" key="1">
    <citation type="submission" date="2016-11" db="UniProtKB">
        <authorList>
            <consortium name="WormBaseParasite"/>
        </authorList>
    </citation>
    <scope>IDENTIFICATION</scope>
</reference>
<dbReference type="GO" id="GO:0006281">
    <property type="term" value="P:DNA repair"/>
    <property type="evidence" value="ECO:0007669"/>
    <property type="project" value="TreeGrafter"/>
</dbReference>